<accession>A0A0L0GJR1</accession>
<sequence>MNNDLALFMSLPATVFRTIKRFDDSSSDDMKCGDLDERQLISLGLDNISTKVDPYRLIRYDIPLSNNVNRLYGEMYPPRVKGRKISRLECVNILFDELKECSSMFTLLGWGKYSHLIIEMIDHFRYGNGSPFYSLSLNNAYEERINEYDEKAPLRIIKSAINKVIAQQTANAIGIKLPLVQQIELDLHDSRLSKFNQQKDKFNGLGITVHDVHAQQIDLIRLTTYALGWEAWLHFRAQDHFGLDTTDISSSLYNKFAFFRIWFFLQRHRDFAFKPFFTNFSSTVMLSDY</sequence>
<comment type="caution">
    <text evidence="1">The sequence shown here is derived from an EMBL/GenBank/DDBJ whole genome shotgun (WGS) entry which is preliminary data.</text>
</comment>
<dbReference type="AlphaFoldDB" id="A0A0L0GJR1"/>
<evidence type="ECO:0000313" key="2">
    <source>
        <dbReference type="Proteomes" id="UP000037393"/>
    </source>
</evidence>
<dbReference type="PATRIC" id="fig|379893.4.peg.1674"/>
<dbReference type="Proteomes" id="UP000037393">
    <property type="component" value="Unassembled WGS sequence"/>
</dbReference>
<reference evidence="1 2" key="1">
    <citation type="journal article" date="2015" name="Appl. Environ. Microbiol.">
        <title>The Enterobacterium Trabulsiella odontotermitis Presents Novel Adaptations Related to Its Association with Fungus-Growing Termites.</title>
        <authorList>
            <person name="Sapountzis P."/>
            <person name="Gruntjes T."/>
            <person name="Otani S."/>
            <person name="Estevez J."/>
            <person name="da Costa R.R."/>
            <person name="Plunkett G.3rd."/>
            <person name="Perna N.T."/>
            <person name="Poulsen M."/>
        </authorList>
    </citation>
    <scope>NUCLEOTIDE SEQUENCE [LARGE SCALE GENOMIC DNA]</scope>
    <source>
        <strain evidence="1 2">12</strain>
    </source>
</reference>
<proteinExistence type="predicted"/>
<keyword evidence="2" id="KW-1185">Reference proteome</keyword>
<dbReference type="EMBL" id="JNGI01000177">
    <property type="protein sequence ID" value="KNC89041.1"/>
    <property type="molecule type" value="Genomic_DNA"/>
</dbReference>
<gene>
    <name evidence="1" type="ORF">GM31_08205</name>
</gene>
<dbReference type="Pfam" id="PF11692">
    <property type="entry name" value="DUF3289"/>
    <property type="match status" value="1"/>
</dbReference>
<organism evidence="1 2">
    <name type="scientific">Trabulsiella odontotermitis</name>
    <dbReference type="NCBI Taxonomy" id="379893"/>
    <lineage>
        <taxon>Bacteria</taxon>
        <taxon>Pseudomonadati</taxon>
        <taxon>Pseudomonadota</taxon>
        <taxon>Gammaproteobacteria</taxon>
        <taxon>Enterobacterales</taxon>
        <taxon>Enterobacteriaceae</taxon>
        <taxon>Trabulsiella</taxon>
    </lineage>
</organism>
<evidence type="ECO:0008006" key="3">
    <source>
        <dbReference type="Google" id="ProtNLM"/>
    </source>
</evidence>
<dbReference type="OrthoDB" id="612868at2"/>
<protein>
    <recommendedName>
        <fullName evidence="3">DUF3289 family protein</fullName>
    </recommendedName>
</protein>
<dbReference type="NCBIfam" id="TIGR03034">
    <property type="entry name" value="YPO3983 family protein"/>
    <property type="match status" value="1"/>
</dbReference>
<dbReference type="RefSeq" id="WP_049858000.1">
    <property type="nucleotide sequence ID" value="NZ_JNGI01000177.1"/>
</dbReference>
<name>A0A0L0GJR1_9ENTR</name>
<evidence type="ECO:0000313" key="1">
    <source>
        <dbReference type="EMBL" id="KNC89041.1"/>
    </source>
</evidence>
<dbReference type="InterPro" id="IPR017483">
    <property type="entry name" value="CHP03034"/>
</dbReference>